<dbReference type="PROSITE" id="PS50234">
    <property type="entry name" value="VWFA"/>
    <property type="match status" value="1"/>
</dbReference>
<evidence type="ECO:0000256" key="3">
    <source>
        <dbReference type="ARBA" id="ARBA00022525"/>
    </source>
</evidence>
<sequence length="799" mass="91009">TLPTWWEQFGDGPFLFQHDCAPVHKARGVDIYSYHINSTINSRYAITVITSRVINRLSESKEVHFQVKIPNNAFISKFNGKTYDGVVKEKEEAQQQYSQAVSRGESAGMVSSVGRTLEEFKTTVTVAAFSKVTFELVYEELLQRQHGKYQLLINARPMQPVADFKIDVTIYESSRVSFLEVTDPANEEIRHGLTVTKSDKVTWVEIYLAHQQQTRCRNVCGENGLDMDLIITYDVERTKSIGEIKVLFFVHFFAPTDIERIPKNVVFVIDQSGSMSGRKIIQTRWALLKILDDLAKDDHFGLITFNNEVKVWKPELVQATETNLESARSFVTQILNQGDTDINAAVLRGAEMLNKHSQDQSASILILLTDGMPNTGETDTTKIQANVKEAIGGKFPFYCLGFGLDVKLDFLEKLAEENNGLARRIYENSDPYLQLKGFYEEVANPLLTNVQLKYTGAANLTQTRFSQYYQGSEIVVAGQLTDSLDTLETEITGTSKNSAVTYKHSTNISTGFLLQDTYIRRLWGFLTVKQLLIKEKILHGQEKEAARKEALDLSLKYTFVTPLTSMVVMKPQDQDVQVAQKFLSSSCLFSVRFLISSTGQLKPLCYDQPAPFKYRMLIDPSSGFFMNGELVSNGFRRILIQFKDKYYLKLSTHNIRYYDGLNDLTFLWEQEPPEFQIDSVSMILKDNEMDVTMGTIRVVFLLHKENGEFFLWPDVKLPPNADIKGIFGKRKEQKTALYIHIFSFKFLNKNNVGVSADLRKTLINDDLTKLVNTIAAWWWPESGSTFLIKLIHTVIHLNE</sequence>
<protein>
    <recommendedName>
        <fullName evidence="12">Inter-alpha-trypsin inhibitor heavy chain 3</fullName>
    </recommendedName>
</protein>
<evidence type="ECO:0000256" key="7">
    <source>
        <dbReference type="ARBA" id="ARBA00023180"/>
    </source>
</evidence>
<accession>A0AAR2JZN5</accession>
<evidence type="ECO:0000256" key="1">
    <source>
        <dbReference type="ARBA" id="ARBA00004613"/>
    </source>
</evidence>
<evidence type="ECO:0000313" key="10">
    <source>
        <dbReference type="Ensembl" id="ENSPNAP00000055331.1"/>
    </source>
</evidence>
<keyword evidence="7" id="KW-0325">Glycoprotein</keyword>
<comment type="similarity">
    <text evidence="2">Belongs to the ITIH family.</text>
</comment>
<evidence type="ECO:0000313" key="11">
    <source>
        <dbReference type="Proteomes" id="UP001501920"/>
    </source>
</evidence>
<evidence type="ECO:0000259" key="8">
    <source>
        <dbReference type="PROSITE" id="PS50234"/>
    </source>
</evidence>
<evidence type="ECO:0008006" key="12">
    <source>
        <dbReference type="Google" id="ProtNLM"/>
    </source>
</evidence>
<dbReference type="PANTHER" id="PTHR10338">
    <property type="entry name" value="INTER-ALPHA-TRYPSIN INHIBITOR HEAVY CHAIN FAMILY MEMBER"/>
    <property type="match status" value="1"/>
</dbReference>
<comment type="subcellular location">
    <subcellularLocation>
        <location evidence="1">Secreted</location>
    </subcellularLocation>
</comment>
<keyword evidence="11" id="KW-1185">Reference proteome</keyword>
<reference evidence="10 11" key="1">
    <citation type="submission" date="2020-10" db="EMBL/GenBank/DDBJ databases">
        <title>Pygocentrus nattereri (red-bellied piranha) genome, fPygNat1, primary haplotype.</title>
        <authorList>
            <person name="Myers G."/>
            <person name="Meyer A."/>
            <person name="Karagic N."/>
            <person name="Pippel M."/>
            <person name="Winkler S."/>
            <person name="Tracey A."/>
            <person name="Wood J."/>
            <person name="Formenti G."/>
            <person name="Howe K."/>
            <person name="Fedrigo O."/>
            <person name="Jarvis E.D."/>
        </authorList>
    </citation>
    <scope>NUCLEOTIDE SEQUENCE [LARGE SCALE GENOMIC DNA]</scope>
</reference>
<dbReference type="FunFam" id="3.40.50.410:FF:000013">
    <property type="entry name" value="inter-alpha-trypsin inhibitor heavy chain H2"/>
    <property type="match status" value="1"/>
</dbReference>
<evidence type="ECO:0000256" key="2">
    <source>
        <dbReference type="ARBA" id="ARBA00010158"/>
    </source>
</evidence>
<proteinExistence type="inferred from homology"/>
<dbReference type="Pfam" id="PF00092">
    <property type="entry name" value="VWA"/>
    <property type="match status" value="1"/>
</dbReference>
<dbReference type="SUPFAM" id="SSF53300">
    <property type="entry name" value="vWA-like"/>
    <property type="match status" value="1"/>
</dbReference>
<dbReference type="PANTHER" id="PTHR10338:SF119">
    <property type="entry name" value="INTER-ALPHA-TRYPSIN INHIBITOR HEAVY CHAIN H4"/>
    <property type="match status" value="1"/>
</dbReference>
<dbReference type="InterPro" id="IPR013694">
    <property type="entry name" value="VIT"/>
</dbReference>
<keyword evidence="3" id="KW-0964">Secreted</keyword>
<organism evidence="10 11">
    <name type="scientific">Pygocentrus nattereri</name>
    <name type="common">Red-bellied piranha</name>
    <dbReference type="NCBI Taxonomy" id="42514"/>
    <lineage>
        <taxon>Eukaryota</taxon>
        <taxon>Metazoa</taxon>
        <taxon>Chordata</taxon>
        <taxon>Craniata</taxon>
        <taxon>Vertebrata</taxon>
        <taxon>Euteleostomi</taxon>
        <taxon>Actinopterygii</taxon>
        <taxon>Neopterygii</taxon>
        <taxon>Teleostei</taxon>
        <taxon>Ostariophysi</taxon>
        <taxon>Characiformes</taxon>
        <taxon>Characoidei</taxon>
        <taxon>Pygocentrus</taxon>
    </lineage>
</organism>
<reference evidence="10" key="3">
    <citation type="submission" date="2025-09" db="UniProtKB">
        <authorList>
            <consortium name="Ensembl"/>
        </authorList>
    </citation>
    <scope>IDENTIFICATION</scope>
</reference>
<dbReference type="InterPro" id="IPR036465">
    <property type="entry name" value="vWFA_dom_sf"/>
</dbReference>
<dbReference type="GeneTree" id="ENSGT00940000154554"/>
<dbReference type="Proteomes" id="UP001501920">
    <property type="component" value="Chromosome 21"/>
</dbReference>
<feature type="domain" description="VWFA" evidence="8">
    <location>
        <begin position="264"/>
        <end position="442"/>
    </location>
</feature>
<dbReference type="PROSITE" id="PS51468">
    <property type="entry name" value="VIT"/>
    <property type="match status" value="1"/>
</dbReference>
<dbReference type="GO" id="GO:0004867">
    <property type="term" value="F:serine-type endopeptidase inhibitor activity"/>
    <property type="evidence" value="ECO:0007669"/>
    <property type="project" value="UniProtKB-KW"/>
</dbReference>
<keyword evidence="4" id="KW-0646">Protease inhibitor</keyword>
<keyword evidence="6" id="KW-0722">Serine protease inhibitor</keyword>
<dbReference type="Pfam" id="PF08487">
    <property type="entry name" value="VIT"/>
    <property type="match status" value="1"/>
</dbReference>
<evidence type="ECO:0000259" key="9">
    <source>
        <dbReference type="PROSITE" id="PS51468"/>
    </source>
</evidence>
<dbReference type="SMART" id="SM00609">
    <property type="entry name" value="VIT"/>
    <property type="match status" value="1"/>
</dbReference>
<evidence type="ECO:0000256" key="6">
    <source>
        <dbReference type="ARBA" id="ARBA00022900"/>
    </source>
</evidence>
<evidence type="ECO:0000256" key="4">
    <source>
        <dbReference type="ARBA" id="ARBA00022690"/>
    </source>
</evidence>
<dbReference type="InterPro" id="IPR050934">
    <property type="entry name" value="ITIH"/>
</dbReference>
<dbReference type="GO" id="GO:0005576">
    <property type="term" value="C:extracellular region"/>
    <property type="evidence" value="ECO:0007669"/>
    <property type="project" value="UniProtKB-SubCell"/>
</dbReference>
<dbReference type="InterPro" id="IPR002035">
    <property type="entry name" value="VWF_A"/>
</dbReference>
<evidence type="ECO:0000256" key="5">
    <source>
        <dbReference type="ARBA" id="ARBA00022729"/>
    </source>
</evidence>
<dbReference type="Ensembl" id="ENSPNAT00000063730.1">
    <property type="protein sequence ID" value="ENSPNAP00000055331.1"/>
    <property type="gene ID" value="ENSPNAG00000031911.1"/>
</dbReference>
<reference evidence="10" key="2">
    <citation type="submission" date="2025-08" db="UniProtKB">
        <authorList>
            <consortium name="Ensembl"/>
        </authorList>
    </citation>
    <scope>IDENTIFICATION</scope>
</reference>
<dbReference type="AlphaFoldDB" id="A0AAR2JZN5"/>
<dbReference type="Gene3D" id="3.40.50.410">
    <property type="entry name" value="von Willebrand factor, type A domain"/>
    <property type="match status" value="1"/>
</dbReference>
<dbReference type="SMART" id="SM00327">
    <property type="entry name" value="VWA"/>
    <property type="match status" value="1"/>
</dbReference>
<name>A0AAR2JZN5_PYGNA</name>
<keyword evidence="5" id="KW-0732">Signal</keyword>
<feature type="domain" description="VIT" evidence="9">
    <location>
        <begin position="15"/>
        <end position="140"/>
    </location>
</feature>